<accession>A0A1G8ISP1</accession>
<dbReference type="AlphaFoldDB" id="A0A1G8ISP1"/>
<dbReference type="Proteomes" id="UP000198656">
    <property type="component" value="Unassembled WGS sequence"/>
</dbReference>
<evidence type="ECO:0000313" key="2">
    <source>
        <dbReference type="EMBL" id="SDI21490.1"/>
    </source>
</evidence>
<keyword evidence="3" id="KW-1185">Reference proteome</keyword>
<feature type="region of interest" description="Disordered" evidence="1">
    <location>
        <begin position="1"/>
        <end position="25"/>
    </location>
</feature>
<dbReference type="EMBL" id="FNCP01000029">
    <property type="protein sequence ID" value="SDI21490.1"/>
    <property type="molecule type" value="Genomic_DNA"/>
</dbReference>
<sequence length="143" mass="16243">MSLRIHIGSGNISEHGGSASGKDSRMSKKYIMLRPEEEAAAEGESTIKEMFCFGENSSNYLFPDVEVNDENQNKLQELVNEYSALIGQEDNKDLDLKAFFAGKQINIEHVEEFEEPRDVFILLVYFKEVCKLKDFEPVAVIET</sequence>
<reference evidence="3" key="1">
    <citation type="submission" date="2016-10" db="EMBL/GenBank/DDBJ databases">
        <authorList>
            <person name="Varghese N."/>
            <person name="Submissions S."/>
        </authorList>
    </citation>
    <scope>NUCLEOTIDE SEQUENCE [LARGE SCALE GENOMIC DNA]</scope>
    <source>
        <strain evidence="3">DSM 8344</strain>
    </source>
</reference>
<name>A0A1G8ISP1_9FIRM</name>
<evidence type="ECO:0000256" key="1">
    <source>
        <dbReference type="SAM" id="MobiDB-lite"/>
    </source>
</evidence>
<dbReference type="STRING" id="1121419.SAMN05443529_12965"/>
<proteinExistence type="predicted"/>
<gene>
    <name evidence="2" type="ORF">SAMN05443529_12965</name>
</gene>
<evidence type="ECO:0000313" key="3">
    <source>
        <dbReference type="Proteomes" id="UP000198656"/>
    </source>
</evidence>
<protein>
    <submittedName>
        <fullName evidence="2">Uncharacterized protein</fullName>
    </submittedName>
</protein>
<organism evidence="2 3">
    <name type="scientific">Desulfosporosinus hippei DSM 8344</name>
    <dbReference type="NCBI Taxonomy" id="1121419"/>
    <lineage>
        <taxon>Bacteria</taxon>
        <taxon>Bacillati</taxon>
        <taxon>Bacillota</taxon>
        <taxon>Clostridia</taxon>
        <taxon>Eubacteriales</taxon>
        <taxon>Desulfitobacteriaceae</taxon>
        <taxon>Desulfosporosinus</taxon>
    </lineage>
</organism>